<feature type="transmembrane region" description="Helical" evidence="5">
    <location>
        <begin position="69"/>
        <end position="88"/>
    </location>
</feature>
<proteinExistence type="predicted"/>
<dbReference type="PANTHER" id="PTHR32322">
    <property type="entry name" value="INNER MEMBRANE TRANSPORTER"/>
    <property type="match status" value="1"/>
</dbReference>
<dbReference type="Proteomes" id="UP000179467">
    <property type="component" value="Unassembled WGS sequence"/>
</dbReference>
<evidence type="ECO:0000259" key="6">
    <source>
        <dbReference type="Pfam" id="PF00892"/>
    </source>
</evidence>
<feature type="transmembrane region" description="Helical" evidence="5">
    <location>
        <begin position="151"/>
        <end position="167"/>
    </location>
</feature>
<dbReference type="Pfam" id="PF00892">
    <property type="entry name" value="EamA"/>
    <property type="match status" value="2"/>
</dbReference>
<evidence type="ECO:0000256" key="3">
    <source>
        <dbReference type="ARBA" id="ARBA00022989"/>
    </source>
</evidence>
<feature type="transmembrane region" description="Helical" evidence="5">
    <location>
        <begin position="214"/>
        <end position="236"/>
    </location>
</feature>
<dbReference type="RefSeq" id="WP_070934289.1">
    <property type="nucleotide sequence ID" value="NZ_MIPT01000001.1"/>
</dbReference>
<dbReference type="InterPro" id="IPR050638">
    <property type="entry name" value="AA-Vitamin_Transporters"/>
</dbReference>
<feature type="transmembrane region" description="Helical" evidence="5">
    <location>
        <begin position="94"/>
        <end position="116"/>
    </location>
</feature>
<accession>A0A1S1HFB9</accession>
<evidence type="ECO:0000256" key="4">
    <source>
        <dbReference type="ARBA" id="ARBA00023136"/>
    </source>
</evidence>
<feature type="transmembrane region" description="Helical" evidence="5">
    <location>
        <begin position="14"/>
        <end position="35"/>
    </location>
</feature>
<feature type="domain" description="EamA" evidence="6">
    <location>
        <begin position="149"/>
        <end position="286"/>
    </location>
</feature>
<feature type="transmembrane region" description="Helical" evidence="5">
    <location>
        <begin position="243"/>
        <end position="263"/>
    </location>
</feature>
<feature type="transmembrane region" description="Helical" evidence="5">
    <location>
        <begin position="179"/>
        <end position="198"/>
    </location>
</feature>
<feature type="domain" description="EamA" evidence="6">
    <location>
        <begin position="14"/>
        <end position="139"/>
    </location>
</feature>
<dbReference type="OrthoDB" id="7158585at2"/>
<feature type="transmembrane region" description="Helical" evidence="5">
    <location>
        <begin position="41"/>
        <end position="62"/>
    </location>
</feature>
<keyword evidence="2 5" id="KW-0812">Transmembrane</keyword>
<dbReference type="InterPro" id="IPR037185">
    <property type="entry name" value="EmrE-like"/>
</dbReference>
<evidence type="ECO:0000256" key="1">
    <source>
        <dbReference type="ARBA" id="ARBA00004141"/>
    </source>
</evidence>
<feature type="transmembrane region" description="Helical" evidence="5">
    <location>
        <begin position="128"/>
        <end position="145"/>
    </location>
</feature>
<protein>
    <submittedName>
        <fullName evidence="7">Putative amino-acid metabolite efflux pump</fullName>
    </submittedName>
</protein>
<keyword evidence="3 5" id="KW-1133">Transmembrane helix</keyword>
<dbReference type="PANTHER" id="PTHR32322:SF9">
    <property type="entry name" value="AMINO-ACID METABOLITE EFFLUX PUMP-RELATED"/>
    <property type="match status" value="1"/>
</dbReference>
<reference evidence="7 8" key="1">
    <citation type="submission" date="2016-09" db="EMBL/GenBank/DDBJ databases">
        <title>Metabolic pathway, cell adaptation mechanisms and a novel monoxygenase revealed through proteogenomic-transcription analysis of a Sphingomonas haloaromaticamans strain degrading the fungicide ortho-phenylphenol.</title>
        <authorList>
            <person name="Perruchon C."/>
            <person name="Papadopoulou E.S."/>
            <person name="Rousidou C."/>
            <person name="Vasileiadis S."/>
            <person name="Tanou G."/>
            <person name="Amoutzias G."/>
            <person name="Molassiotis A."/>
            <person name="Karpouzas D.G."/>
        </authorList>
    </citation>
    <scope>NUCLEOTIDE SEQUENCE [LARGE SCALE GENOMIC DNA]</scope>
    <source>
        <strain evidence="7 8">P3</strain>
    </source>
</reference>
<evidence type="ECO:0000256" key="2">
    <source>
        <dbReference type="ARBA" id="ARBA00022692"/>
    </source>
</evidence>
<dbReference type="SUPFAM" id="SSF103481">
    <property type="entry name" value="Multidrug resistance efflux transporter EmrE"/>
    <property type="match status" value="2"/>
</dbReference>
<organism evidence="7 8">
    <name type="scientific">Edaphosphingomonas haloaromaticamans</name>
    <dbReference type="NCBI Taxonomy" id="653954"/>
    <lineage>
        <taxon>Bacteria</taxon>
        <taxon>Pseudomonadati</taxon>
        <taxon>Pseudomonadota</taxon>
        <taxon>Alphaproteobacteria</taxon>
        <taxon>Sphingomonadales</taxon>
        <taxon>Rhizorhabdaceae</taxon>
        <taxon>Edaphosphingomonas</taxon>
    </lineage>
</organism>
<keyword evidence="4 5" id="KW-0472">Membrane</keyword>
<dbReference type="GO" id="GO:0016020">
    <property type="term" value="C:membrane"/>
    <property type="evidence" value="ECO:0007669"/>
    <property type="project" value="UniProtKB-SubCell"/>
</dbReference>
<evidence type="ECO:0000313" key="7">
    <source>
        <dbReference type="EMBL" id="OHT20925.1"/>
    </source>
</evidence>
<comment type="subcellular location">
    <subcellularLocation>
        <location evidence="1">Membrane</location>
        <topology evidence="1">Multi-pass membrane protein</topology>
    </subcellularLocation>
</comment>
<sequence>MTIEKTARLSPRDLLVALLINVTWGLNIIAVKMAVMATAPFTAGALRQLIVLLLCLPFFRWVPGRMVPLAWLAALNGAIYLIFVNVALEAADNVSALAIAGQLGVPFSLLLGIAFLGERIALPRMFGILLAFGGVVVLVFDPGVFRELPGLVLMATGTFTWSVGALLQRKLADVPALTIYAWIGLGGVVGLLPIALWAEPGAMAALPDLPLRSLGWLVFSAVGSTLIGQGGMAWLLQRHPISTVLPLTLAAPVIAVCASSYFFGTVLTAPMIAGGLLTLTGVVIITLRSARAGPAPRPADISKAP</sequence>
<dbReference type="InterPro" id="IPR000620">
    <property type="entry name" value="EamA_dom"/>
</dbReference>
<dbReference type="AlphaFoldDB" id="A0A1S1HFB9"/>
<comment type="caution">
    <text evidence="7">The sequence shown here is derived from an EMBL/GenBank/DDBJ whole genome shotgun (WGS) entry which is preliminary data.</text>
</comment>
<name>A0A1S1HFB9_9SPHN</name>
<evidence type="ECO:0000313" key="8">
    <source>
        <dbReference type="Proteomes" id="UP000179467"/>
    </source>
</evidence>
<feature type="transmembrane region" description="Helical" evidence="5">
    <location>
        <begin position="269"/>
        <end position="287"/>
    </location>
</feature>
<evidence type="ECO:0000256" key="5">
    <source>
        <dbReference type="SAM" id="Phobius"/>
    </source>
</evidence>
<dbReference type="EMBL" id="MIPT01000001">
    <property type="protein sequence ID" value="OHT20925.1"/>
    <property type="molecule type" value="Genomic_DNA"/>
</dbReference>
<gene>
    <name evidence="7" type="primary">eamA</name>
    <name evidence="7" type="ORF">BHE75_02930</name>
</gene>
<keyword evidence="8" id="KW-1185">Reference proteome</keyword>